<keyword evidence="3" id="KW-1185">Reference proteome</keyword>
<feature type="non-terminal residue" evidence="2">
    <location>
        <position position="235"/>
    </location>
</feature>
<name>A0ABN7XBE4_GIGMA</name>
<dbReference type="InterPro" id="IPR012337">
    <property type="entry name" value="RNaseH-like_sf"/>
</dbReference>
<accession>A0ABN7XBE4</accession>
<organism evidence="2 3">
    <name type="scientific">Gigaspora margarita</name>
    <dbReference type="NCBI Taxonomy" id="4874"/>
    <lineage>
        <taxon>Eukaryota</taxon>
        <taxon>Fungi</taxon>
        <taxon>Fungi incertae sedis</taxon>
        <taxon>Mucoromycota</taxon>
        <taxon>Glomeromycotina</taxon>
        <taxon>Glomeromycetes</taxon>
        <taxon>Diversisporales</taxon>
        <taxon>Gigasporaceae</taxon>
        <taxon>Gigaspora</taxon>
    </lineage>
</organism>
<dbReference type="EMBL" id="CAJVQB010104184">
    <property type="protein sequence ID" value="CAG8851083.1"/>
    <property type="molecule type" value="Genomic_DNA"/>
</dbReference>
<evidence type="ECO:0000313" key="3">
    <source>
        <dbReference type="Proteomes" id="UP000789901"/>
    </source>
</evidence>
<protein>
    <submittedName>
        <fullName evidence="2">31734_t:CDS:1</fullName>
    </submittedName>
</protein>
<comment type="caution">
    <text evidence="2">The sequence shown here is derived from an EMBL/GenBank/DDBJ whole genome shotgun (WGS) entry which is preliminary data.</text>
</comment>
<feature type="non-terminal residue" evidence="2">
    <location>
        <position position="1"/>
    </location>
</feature>
<evidence type="ECO:0000256" key="1">
    <source>
        <dbReference type="SAM" id="MobiDB-lite"/>
    </source>
</evidence>
<proteinExistence type="predicted"/>
<dbReference type="Proteomes" id="UP000789901">
    <property type="component" value="Unassembled WGS sequence"/>
</dbReference>
<dbReference type="SUPFAM" id="SSF53098">
    <property type="entry name" value="Ribonuclease H-like"/>
    <property type="match status" value="1"/>
</dbReference>
<sequence length="235" mass="27051">EMVGILKPFEEMTRHFSGSKYPMINLIYPYVCMLKNKYAPVVERGKSVENWLDLIYRSSLESSNQDTSISSGDEDSIPSAGNRKQWQYAHRSKYSQNLGRGYKRIKHKRPKRSVELDDTNTVKYLPPTNCEGLLEKMRAAIYLSLDELWGIPNETGLKASILDPRILKLLPFATNEEYKNTEVQLREELLVLEAQFNQNNDNSDAVITGSFAIPNSQAFVEDELTRYLKEQIAYK</sequence>
<evidence type="ECO:0000313" key="2">
    <source>
        <dbReference type="EMBL" id="CAG8851083.1"/>
    </source>
</evidence>
<feature type="region of interest" description="Disordered" evidence="1">
    <location>
        <begin position="63"/>
        <end position="87"/>
    </location>
</feature>
<gene>
    <name evidence="2" type="ORF">GMARGA_LOCUS40549</name>
</gene>
<reference evidence="2 3" key="1">
    <citation type="submission" date="2021-06" db="EMBL/GenBank/DDBJ databases">
        <authorList>
            <person name="Kallberg Y."/>
            <person name="Tangrot J."/>
            <person name="Rosling A."/>
        </authorList>
    </citation>
    <scope>NUCLEOTIDE SEQUENCE [LARGE SCALE GENOMIC DNA]</scope>
    <source>
        <strain evidence="2 3">120-4 pot B 10/14</strain>
    </source>
</reference>